<organism evidence="2 3">
    <name type="scientific">Sporosarcina gallistercoris</name>
    <dbReference type="NCBI Taxonomy" id="2762245"/>
    <lineage>
        <taxon>Bacteria</taxon>
        <taxon>Bacillati</taxon>
        <taxon>Bacillota</taxon>
        <taxon>Bacilli</taxon>
        <taxon>Bacillales</taxon>
        <taxon>Caryophanaceae</taxon>
        <taxon>Sporosarcina</taxon>
    </lineage>
</organism>
<feature type="transmembrane region" description="Helical" evidence="1">
    <location>
        <begin position="136"/>
        <end position="154"/>
    </location>
</feature>
<evidence type="ECO:0000313" key="3">
    <source>
        <dbReference type="Proteomes" id="UP000659496"/>
    </source>
</evidence>
<feature type="transmembrane region" description="Helical" evidence="1">
    <location>
        <begin position="246"/>
        <end position="264"/>
    </location>
</feature>
<keyword evidence="3" id="KW-1185">Reference proteome</keyword>
<keyword evidence="1" id="KW-1133">Transmembrane helix</keyword>
<feature type="transmembrane region" description="Helical" evidence="1">
    <location>
        <begin position="54"/>
        <end position="73"/>
    </location>
</feature>
<reference evidence="2 3" key="1">
    <citation type="submission" date="2020-08" db="EMBL/GenBank/DDBJ databases">
        <title>A Genomic Blueprint of the Chicken Gut Microbiome.</title>
        <authorList>
            <person name="Gilroy R."/>
            <person name="Ravi A."/>
            <person name="Getino M."/>
            <person name="Pursley I."/>
            <person name="Horton D.L."/>
            <person name="Alikhan N.-F."/>
            <person name="Baker D."/>
            <person name="Gharbi K."/>
            <person name="Hall N."/>
            <person name="Watson M."/>
            <person name="Adriaenssens E.M."/>
            <person name="Foster-Nyarko E."/>
            <person name="Jarju S."/>
            <person name="Secka A."/>
            <person name="Antonio M."/>
            <person name="Oren A."/>
            <person name="Chaudhuri R."/>
            <person name="La Ragione R.M."/>
            <person name="Hildebrand F."/>
            <person name="Pallen M.J."/>
        </authorList>
    </citation>
    <scope>NUCLEOTIDE SEQUENCE [LARGE SCALE GENOMIC DNA]</scope>
    <source>
        <strain evidence="2 3">Sa3CUA8</strain>
    </source>
</reference>
<dbReference type="EMBL" id="JACSQY010000003">
    <property type="protein sequence ID" value="MBD7907967.1"/>
    <property type="molecule type" value="Genomic_DNA"/>
</dbReference>
<accession>A0ABR8PIG7</accession>
<dbReference type="InterPro" id="IPR007163">
    <property type="entry name" value="VCA0040-like"/>
</dbReference>
<proteinExistence type="predicted"/>
<feature type="transmembrane region" description="Helical" evidence="1">
    <location>
        <begin position="79"/>
        <end position="99"/>
    </location>
</feature>
<keyword evidence="1" id="KW-0812">Transmembrane</keyword>
<feature type="transmembrane region" description="Helical" evidence="1">
    <location>
        <begin position="161"/>
        <end position="183"/>
    </location>
</feature>
<dbReference type="PANTHER" id="PTHR37308">
    <property type="entry name" value="INTEGRAL MEMBRANE PROTEIN"/>
    <property type="match status" value="1"/>
</dbReference>
<feature type="transmembrane region" description="Helical" evidence="1">
    <location>
        <begin position="6"/>
        <end position="33"/>
    </location>
</feature>
<comment type="caution">
    <text evidence="2">The sequence shown here is derived from an EMBL/GenBank/DDBJ whole genome shotgun (WGS) entry which is preliminary data.</text>
</comment>
<sequence>MEWRNIYRGFLMGISDLIPGVSGGTIAFLLGIYDRLLTSINGVFSKQWRKHIGFLLPLAIGMGTTIVLFSRVIKFLLANYFAPTQYFFIGLIIGVLPFMAKQAKIKTTFKVWHYLVLLIVGVLLAMTAFIKPSESTIITTLSPTTILILFLSGWAASTAMLLPGISGSFVLLLLGMYSTAIAAISDFNIPIIIVIGLGVMLGFVISSKIIQFLLKQHATLTYSIIIGLIIGSVFVIYPGIPESGTPFVMSAVSLIMGLLVSNLFSPHEADSQPK</sequence>
<dbReference type="RefSeq" id="WP_191689107.1">
    <property type="nucleotide sequence ID" value="NZ_JACSQY010000003.1"/>
</dbReference>
<protein>
    <submittedName>
        <fullName evidence="2">DUF368 domain-containing protein</fullName>
    </submittedName>
</protein>
<evidence type="ECO:0000256" key="1">
    <source>
        <dbReference type="SAM" id="Phobius"/>
    </source>
</evidence>
<keyword evidence="1" id="KW-0472">Membrane</keyword>
<feature type="transmembrane region" description="Helical" evidence="1">
    <location>
        <begin position="111"/>
        <end position="130"/>
    </location>
</feature>
<gene>
    <name evidence="2" type="ORF">H9659_06465</name>
</gene>
<name>A0ABR8PIG7_9BACL</name>
<feature type="transmembrane region" description="Helical" evidence="1">
    <location>
        <begin position="189"/>
        <end position="207"/>
    </location>
</feature>
<feature type="transmembrane region" description="Helical" evidence="1">
    <location>
        <begin position="219"/>
        <end position="240"/>
    </location>
</feature>
<dbReference type="PANTHER" id="PTHR37308:SF1">
    <property type="entry name" value="POLYPRENYL-PHOSPHATE TRANSPORTER"/>
    <property type="match status" value="1"/>
</dbReference>
<dbReference type="Pfam" id="PF04018">
    <property type="entry name" value="VCA0040-like"/>
    <property type="match status" value="1"/>
</dbReference>
<evidence type="ECO:0000313" key="2">
    <source>
        <dbReference type="EMBL" id="MBD7907967.1"/>
    </source>
</evidence>
<dbReference type="Proteomes" id="UP000659496">
    <property type="component" value="Unassembled WGS sequence"/>
</dbReference>